<dbReference type="GO" id="GO:0050385">
    <property type="term" value="F:ureidoglycolate lyase activity"/>
    <property type="evidence" value="ECO:0007669"/>
    <property type="project" value="UniProtKB-EC"/>
</dbReference>
<keyword evidence="3 6" id="KW-0456">Lyase</keyword>
<comment type="subunit">
    <text evidence="1">Homodimer.</text>
</comment>
<dbReference type="SUPFAM" id="SSF51182">
    <property type="entry name" value="RmlC-like cupins"/>
    <property type="match status" value="1"/>
</dbReference>
<evidence type="ECO:0000256" key="2">
    <source>
        <dbReference type="ARBA" id="ARBA00022631"/>
    </source>
</evidence>
<dbReference type="Gene3D" id="2.60.120.480">
    <property type="entry name" value="Ureidoglycolate hydrolase"/>
    <property type="match status" value="1"/>
</dbReference>
<keyword evidence="8" id="KW-1185">Reference proteome</keyword>
<dbReference type="Proteomes" id="UP000075755">
    <property type="component" value="Chromosome"/>
</dbReference>
<dbReference type="InterPro" id="IPR024060">
    <property type="entry name" value="Ureidoglycolate_lyase_dom_sf"/>
</dbReference>
<gene>
    <name evidence="5" type="ORF">AA2016_2651</name>
    <name evidence="6" type="ORF">FHS67_000369</name>
</gene>
<evidence type="ECO:0000256" key="1">
    <source>
        <dbReference type="ARBA" id="ARBA00011738"/>
    </source>
</evidence>
<keyword evidence="2" id="KW-0659">Purine metabolism</keyword>
<dbReference type="KEGG" id="aak:AA2016_2651"/>
<dbReference type="InterPro" id="IPR007247">
    <property type="entry name" value="Ureidogly_lyase"/>
</dbReference>
<dbReference type="Proteomes" id="UP000577697">
    <property type="component" value="Unassembled WGS sequence"/>
</dbReference>
<reference evidence="6 8" key="2">
    <citation type="submission" date="2020-08" db="EMBL/GenBank/DDBJ databases">
        <title>Genomic Encyclopedia of Type Strains, Phase IV (KMG-IV): sequencing the most valuable type-strain genomes for metagenomic binning, comparative biology and taxonomic classification.</title>
        <authorList>
            <person name="Goeker M."/>
        </authorList>
    </citation>
    <scope>NUCLEOTIDE SEQUENCE [LARGE SCALE GENOMIC DNA]</scope>
    <source>
        <strain evidence="6 8">DSM 10368</strain>
    </source>
</reference>
<evidence type="ECO:0000313" key="5">
    <source>
        <dbReference type="EMBL" id="AMS41576.1"/>
    </source>
</evidence>
<dbReference type="Pfam" id="PF04115">
    <property type="entry name" value="Ureidogly_lyase"/>
    <property type="match status" value="1"/>
</dbReference>
<dbReference type="EMBL" id="CP015005">
    <property type="protein sequence ID" value="AMS41576.1"/>
    <property type="molecule type" value="Genomic_DNA"/>
</dbReference>
<evidence type="ECO:0000256" key="4">
    <source>
        <dbReference type="ARBA" id="ARBA00047684"/>
    </source>
</evidence>
<sequence length="170" mass="17801">MSVPDAIVAQPVTPENFAPYGRVYDLMGDADAAVIWTAGDGWNDGFTRTPLIAGAGHLGITRGGGAPWSCAAMERHPGTEEAIFCAAEPVILAVAPASEASAPHRDDIKAFVIAPGQAVVMHRNVWHDACRGLSGPAPYYWMAVCGLGESPWVPVEGGPRQIQAAQGQRG</sequence>
<dbReference type="RefSeq" id="WP_067959984.1">
    <property type="nucleotide sequence ID" value="NZ_CP015005.1"/>
</dbReference>
<reference evidence="5 7" key="1">
    <citation type="submission" date="2016-03" db="EMBL/GenBank/DDBJ databases">
        <title>Complete genome of Aminobacter aminovorans KCTC 2477.</title>
        <authorList>
            <person name="Kim K.M."/>
        </authorList>
    </citation>
    <scope>NUCLEOTIDE SEQUENCE [LARGE SCALE GENOMIC DNA]</scope>
    <source>
        <strain evidence="5 7">KCTC 2477</strain>
    </source>
</reference>
<dbReference type="GO" id="GO:0006144">
    <property type="term" value="P:purine nucleobase metabolic process"/>
    <property type="evidence" value="ECO:0007669"/>
    <property type="project" value="UniProtKB-KW"/>
</dbReference>
<dbReference type="InterPro" id="IPR011051">
    <property type="entry name" value="RmlC_Cupin_sf"/>
</dbReference>
<organism evidence="5 7">
    <name type="scientific">Aminobacter aminovorans</name>
    <name type="common">Chelatobacter heintzii</name>
    <dbReference type="NCBI Taxonomy" id="83263"/>
    <lineage>
        <taxon>Bacteria</taxon>
        <taxon>Pseudomonadati</taxon>
        <taxon>Pseudomonadota</taxon>
        <taxon>Alphaproteobacteria</taxon>
        <taxon>Hyphomicrobiales</taxon>
        <taxon>Phyllobacteriaceae</taxon>
        <taxon>Aminobacter</taxon>
    </lineage>
</organism>
<dbReference type="EC" id="4.3.2.3" evidence="6"/>
<evidence type="ECO:0000313" key="6">
    <source>
        <dbReference type="EMBL" id="MBB3704075.1"/>
    </source>
</evidence>
<evidence type="ECO:0000256" key="3">
    <source>
        <dbReference type="ARBA" id="ARBA00023239"/>
    </source>
</evidence>
<protein>
    <submittedName>
        <fullName evidence="6">Ureidoglycolate lyase</fullName>
        <ecNumber evidence="6">4.3.2.3</ecNumber>
    </submittedName>
</protein>
<dbReference type="GO" id="GO:0000256">
    <property type="term" value="P:allantoin catabolic process"/>
    <property type="evidence" value="ECO:0007669"/>
    <property type="project" value="InterPro"/>
</dbReference>
<dbReference type="AlphaFoldDB" id="A0AAC8YNY6"/>
<evidence type="ECO:0000313" key="7">
    <source>
        <dbReference type="Proteomes" id="UP000075755"/>
    </source>
</evidence>
<proteinExistence type="predicted"/>
<evidence type="ECO:0000313" key="8">
    <source>
        <dbReference type="Proteomes" id="UP000577697"/>
    </source>
</evidence>
<dbReference type="GO" id="GO:0004848">
    <property type="term" value="F:ureidoglycolate hydrolase activity"/>
    <property type="evidence" value="ECO:0007669"/>
    <property type="project" value="InterPro"/>
</dbReference>
<comment type="catalytic activity">
    <reaction evidence="4">
        <text>(S)-ureidoglycolate = urea + glyoxylate</text>
        <dbReference type="Rhea" id="RHEA:11304"/>
        <dbReference type="ChEBI" id="CHEBI:16199"/>
        <dbReference type="ChEBI" id="CHEBI:36655"/>
        <dbReference type="ChEBI" id="CHEBI:57296"/>
        <dbReference type="EC" id="4.3.2.3"/>
    </reaction>
</comment>
<dbReference type="EMBL" id="JACICB010000001">
    <property type="protein sequence ID" value="MBB3704075.1"/>
    <property type="molecule type" value="Genomic_DNA"/>
</dbReference>
<name>A0AAC8YNY6_AMIAI</name>
<accession>A0AAC8YNY6</accession>